<dbReference type="EMBL" id="JABBGC010000002">
    <property type="protein sequence ID" value="NML39963.1"/>
    <property type="molecule type" value="Genomic_DNA"/>
</dbReference>
<dbReference type="InterPro" id="IPR036866">
    <property type="entry name" value="RibonucZ/Hydroxyglut_hydro"/>
</dbReference>
<protein>
    <submittedName>
        <fullName evidence="6">MBL fold metallo-hydrolase</fullName>
    </submittedName>
</protein>
<evidence type="ECO:0000256" key="1">
    <source>
        <dbReference type="ARBA" id="ARBA00007749"/>
    </source>
</evidence>
<dbReference type="AlphaFoldDB" id="A0A848GTA4"/>
<keyword evidence="4" id="KW-0862">Zinc</keyword>
<evidence type="ECO:0000313" key="7">
    <source>
        <dbReference type="Proteomes" id="UP000583266"/>
    </source>
</evidence>
<comment type="similarity">
    <text evidence="1">Belongs to the metallo-beta-lactamase superfamily.</text>
</comment>
<accession>A0A848GTA4</accession>
<dbReference type="SUPFAM" id="SSF56281">
    <property type="entry name" value="Metallo-hydrolase/oxidoreductase"/>
    <property type="match status" value="1"/>
</dbReference>
<keyword evidence="7" id="KW-1185">Reference proteome</keyword>
<evidence type="ECO:0000256" key="2">
    <source>
        <dbReference type="ARBA" id="ARBA00022723"/>
    </source>
</evidence>
<feature type="domain" description="Metallo-beta-lactamase" evidence="5">
    <location>
        <begin position="80"/>
        <end position="289"/>
    </location>
</feature>
<dbReference type="InterPro" id="IPR001279">
    <property type="entry name" value="Metallo-B-lactamas"/>
</dbReference>
<sequence length="319" mass="34988">MSNNRRWKFTLGVCIWMLGIPFYSMGQSSPYTVKIGGIPVTALTDGTIPINAEQLFAGSEPGKVTQLLQNSFLKNPVELSINAYLIKDGDKRILVDAGAGELMGNYGGKLAASLKQAGIQPEEITDILITHVHLDHSGGLVVAGKKVFPNAIVHVHQTEVDFWLNAKNKQAADPKHMGANPQAFTNAENMLTPYLQNNQVKTFSKETEVLPHITAIPSPGHTPGHTIYVLSSKNEKLYFWGDMIHMSAIQFPAPSLPDHFDVDIAAQQKNRKTLYEQAAQQQHLIAAPHISFPGIGHLRKNGAGFLWVPVPFSLEGRTE</sequence>
<evidence type="ECO:0000259" key="5">
    <source>
        <dbReference type="SMART" id="SM00849"/>
    </source>
</evidence>
<reference evidence="6 7" key="1">
    <citation type="submission" date="2020-04" db="EMBL/GenBank/DDBJ databases">
        <title>Chitinophaga sp. G-6-1-13 sp. nov., isolated from soil.</title>
        <authorList>
            <person name="Dahal R.H."/>
            <person name="Chaudhary D.K."/>
        </authorList>
    </citation>
    <scope>NUCLEOTIDE SEQUENCE [LARGE SCALE GENOMIC DNA]</scope>
    <source>
        <strain evidence="6 7">G-6-1-13</strain>
    </source>
</reference>
<dbReference type="InterPro" id="IPR051013">
    <property type="entry name" value="MBL_superfamily_lactonases"/>
</dbReference>
<proteinExistence type="inferred from homology"/>
<dbReference type="CDD" id="cd07720">
    <property type="entry name" value="OPHC2-like_MBL-fold"/>
    <property type="match status" value="1"/>
</dbReference>
<dbReference type="GO" id="GO:0016787">
    <property type="term" value="F:hydrolase activity"/>
    <property type="evidence" value="ECO:0007669"/>
    <property type="project" value="UniProtKB-KW"/>
</dbReference>
<dbReference type="GO" id="GO:0046872">
    <property type="term" value="F:metal ion binding"/>
    <property type="evidence" value="ECO:0007669"/>
    <property type="project" value="UniProtKB-KW"/>
</dbReference>
<name>A0A848GTA4_9BACT</name>
<keyword evidence="2" id="KW-0479">Metal-binding</keyword>
<dbReference type="Pfam" id="PF00753">
    <property type="entry name" value="Lactamase_B"/>
    <property type="match status" value="1"/>
</dbReference>
<dbReference type="PANTHER" id="PTHR42978:SF6">
    <property type="entry name" value="QUORUM-QUENCHING LACTONASE YTNP-RELATED"/>
    <property type="match status" value="1"/>
</dbReference>
<dbReference type="RefSeq" id="WP_169227011.1">
    <property type="nucleotide sequence ID" value="NZ_JABBGC010000002.1"/>
</dbReference>
<organism evidence="6 7">
    <name type="scientific">Chitinophaga fulva</name>
    <dbReference type="NCBI Taxonomy" id="2728842"/>
    <lineage>
        <taxon>Bacteria</taxon>
        <taxon>Pseudomonadati</taxon>
        <taxon>Bacteroidota</taxon>
        <taxon>Chitinophagia</taxon>
        <taxon>Chitinophagales</taxon>
        <taxon>Chitinophagaceae</taxon>
        <taxon>Chitinophaga</taxon>
    </lineage>
</organism>
<evidence type="ECO:0000256" key="4">
    <source>
        <dbReference type="ARBA" id="ARBA00022833"/>
    </source>
</evidence>
<keyword evidence="3 6" id="KW-0378">Hydrolase</keyword>
<dbReference type="PANTHER" id="PTHR42978">
    <property type="entry name" value="QUORUM-QUENCHING LACTONASE YTNP-RELATED-RELATED"/>
    <property type="match status" value="1"/>
</dbReference>
<comment type="caution">
    <text evidence="6">The sequence shown here is derived from an EMBL/GenBank/DDBJ whole genome shotgun (WGS) entry which is preliminary data.</text>
</comment>
<dbReference type="Gene3D" id="3.60.15.10">
    <property type="entry name" value="Ribonuclease Z/Hydroxyacylglutathione hydrolase-like"/>
    <property type="match status" value="1"/>
</dbReference>
<dbReference type="SMART" id="SM00849">
    <property type="entry name" value="Lactamase_B"/>
    <property type="match status" value="1"/>
</dbReference>
<dbReference type="Proteomes" id="UP000583266">
    <property type="component" value="Unassembled WGS sequence"/>
</dbReference>
<evidence type="ECO:0000256" key="3">
    <source>
        <dbReference type="ARBA" id="ARBA00022801"/>
    </source>
</evidence>
<gene>
    <name evidence="6" type="ORF">HHL17_22370</name>
</gene>
<evidence type="ECO:0000313" key="6">
    <source>
        <dbReference type="EMBL" id="NML39963.1"/>
    </source>
</evidence>